<name>X0XKY9_9ZZZZ</name>
<dbReference type="EMBL" id="BARS01044546">
    <property type="protein sequence ID" value="GAG37323.1"/>
    <property type="molecule type" value="Genomic_DNA"/>
</dbReference>
<protein>
    <submittedName>
        <fullName evidence="1">Uncharacterized protein</fullName>
    </submittedName>
</protein>
<reference evidence="1" key="1">
    <citation type="journal article" date="2014" name="Front. Microbiol.">
        <title>High frequency of phylogenetically diverse reductive dehalogenase-homologous genes in deep subseafloor sedimentary metagenomes.</title>
        <authorList>
            <person name="Kawai M."/>
            <person name="Futagami T."/>
            <person name="Toyoda A."/>
            <person name="Takaki Y."/>
            <person name="Nishi S."/>
            <person name="Hori S."/>
            <person name="Arai W."/>
            <person name="Tsubouchi T."/>
            <person name="Morono Y."/>
            <person name="Uchiyama I."/>
            <person name="Ito T."/>
            <person name="Fujiyama A."/>
            <person name="Inagaki F."/>
            <person name="Takami H."/>
        </authorList>
    </citation>
    <scope>NUCLEOTIDE SEQUENCE</scope>
    <source>
        <strain evidence="1">Expedition CK06-06</strain>
    </source>
</reference>
<feature type="non-terminal residue" evidence="1">
    <location>
        <position position="1"/>
    </location>
</feature>
<proteinExistence type="predicted"/>
<evidence type="ECO:0000313" key="1">
    <source>
        <dbReference type="EMBL" id="GAG37323.1"/>
    </source>
</evidence>
<accession>X0XKY9</accession>
<sequence>ASKTALTKEASLIKVQLEDAHRIVNTEIASRLLQATKLLNLETEQGFEESIVEVLAKGTPIPSVNLTGTETGSDFDPATMIKYLMDEIENMSTDPTKTVGSGVRSLANWITKNTGVDFTNMMTRVSNPNTRGGKTKQVTNFTDPNHLITKIKEMNTKSGINRIMRDVFASRSVVGAIKQRFAGSKGWLNTIFTPDTTFRAGLLPSQFSDIDSSDNAFNHAVYAFGSYLLSVDGHQYTEASGDNSGTIGT</sequence>
<gene>
    <name evidence="1" type="ORF">S01H1_67277</name>
</gene>
<comment type="caution">
    <text evidence="1">The sequence shown here is derived from an EMBL/GenBank/DDBJ whole genome shotgun (WGS) entry which is preliminary data.</text>
</comment>
<dbReference type="AlphaFoldDB" id="X0XKY9"/>
<feature type="non-terminal residue" evidence="1">
    <location>
        <position position="249"/>
    </location>
</feature>
<organism evidence="1">
    <name type="scientific">marine sediment metagenome</name>
    <dbReference type="NCBI Taxonomy" id="412755"/>
    <lineage>
        <taxon>unclassified sequences</taxon>
        <taxon>metagenomes</taxon>
        <taxon>ecological metagenomes</taxon>
    </lineage>
</organism>